<reference evidence="1" key="1">
    <citation type="submission" date="2014-09" db="EMBL/GenBank/DDBJ databases">
        <authorList>
            <person name="Magalhaes I.L.F."/>
            <person name="Oliveira U."/>
            <person name="Santos F.R."/>
            <person name="Vidigal T.H.D.A."/>
            <person name="Brescovit A.D."/>
            <person name="Santos A.J."/>
        </authorList>
    </citation>
    <scope>NUCLEOTIDE SEQUENCE</scope>
    <source>
        <tissue evidence="1">Shoot tissue taken approximately 20 cm above the soil surface</tissue>
    </source>
</reference>
<dbReference type="EMBL" id="GBRH01205544">
    <property type="protein sequence ID" value="JAD92351.1"/>
    <property type="molecule type" value="Transcribed_RNA"/>
</dbReference>
<proteinExistence type="predicted"/>
<name>A0A0A9DX20_ARUDO</name>
<protein>
    <submittedName>
        <fullName evidence="1">Uncharacterized protein</fullName>
    </submittedName>
</protein>
<evidence type="ECO:0000313" key="1">
    <source>
        <dbReference type="EMBL" id="JAD92351.1"/>
    </source>
</evidence>
<organism evidence="1">
    <name type="scientific">Arundo donax</name>
    <name type="common">Giant reed</name>
    <name type="synonym">Donax arundinaceus</name>
    <dbReference type="NCBI Taxonomy" id="35708"/>
    <lineage>
        <taxon>Eukaryota</taxon>
        <taxon>Viridiplantae</taxon>
        <taxon>Streptophyta</taxon>
        <taxon>Embryophyta</taxon>
        <taxon>Tracheophyta</taxon>
        <taxon>Spermatophyta</taxon>
        <taxon>Magnoliopsida</taxon>
        <taxon>Liliopsida</taxon>
        <taxon>Poales</taxon>
        <taxon>Poaceae</taxon>
        <taxon>PACMAD clade</taxon>
        <taxon>Arundinoideae</taxon>
        <taxon>Arundineae</taxon>
        <taxon>Arundo</taxon>
    </lineage>
</organism>
<reference evidence="1" key="2">
    <citation type="journal article" date="2015" name="Data Brief">
        <title>Shoot transcriptome of the giant reed, Arundo donax.</title>
        <authorList>
            <person name="Barrero R.A."/>
            <person name="Guerrero F.D."/>
            <person name="Moolhuijzen P."/>
            <person name="Goolsby J.A."/>
            <person name="Tidwell J."/>
            <person name="Bellgard S.E."/>
            <person name="Bellgard M.I."/>
        </authorList>
    </citation>
    <scope>NUCLEOTIDE SEQUENCE</scope>
    <source>
        <tissue evidence="1">Shoot tissue taken approximately 20 cm above the soil surface</tissue>
    </source>
</reference>
<accession>A0A0A9DX20</accession>
<dbReference type="AlphaFoldDB" id="A0A0A9DX20"/>
<sequence length="23" mass="2652">MFSTCSFPFSEDIPICKFHSTLN</sequence>